<feature type="domain" description="SH3" evidence="17">
    <location>
        <begin position="376"/>
        <end position="438"/>
    </location>
</feature>
<comment type="similarity">
    <text evidence="4">Belongs to the SLA1 family.</text>
</comment>
<sequence>MVFISICTALYDYTPQSDNELAIQEGELIYVLEKSTEDDWWKAKKRAPNEDDEEPVGLIPCNYIEEAEPTKHAKALYDYSRQTDEELSFSEDAILEVYDDTSDPEWTLVGLDGEFGFAPANYIEITGKAEQKSPPPALSPQTSGRDVEPEQPTSPVSPVSPARAGPAAAIAGIMHQKSPSTDSAPASTASLPPRRPQFTPEDSEEDTAAPSLPQRPPSQQLSPPTQYATARSPESPGIAASPPYNRATSRNYDEDRPQGNSGGFHLYNVNEVVSAMGRNNKLPTILGLNVATGVIMIAPEKSRDGPQQEWTAEKLTHYSIEGKHVFMELVRPSKSIDFHAGAKDTAQEITAALGDIAGASRGEGLREVIEAASGGPGRKKGKILYDFMAQGDDEVTVAADDEVVVVDDTKSEEWWMVKRLKNGKEGVVPSSYVEITGFVPPPRSSSGLNAAKSIVEQNRLEEERLAKEAAKRSKGQNGGETKGSERSKKDSKHGKSSSTSKSKPNMSRTRTWTDRSGSFKVEAEFIGLKDGKIHLHKLNGVKIAVPVSKMAVEDLEFVEKITGQSLDDEKPLSEIRRRSTQSVKESDRRKVQAAPVSRSGATIEQAKPSKPEGPEYDWFDFFLKAGVSPYQCERYAFNFSKDSMDENVLADITAPVLRTLGLKEGDILRVMKYLDTKFGRTGATSPDNVGGGLFSGPGGALRNNTRKGRPAPAVQSDDVVDANMLKQKDATEGKAKERTETPLVQAPAPPKKDANGFDDNAWDIKPSKQPTQQPSQKPAEAPPATSLAPSQQTLSGSLLDLSLLSPPLQPTPAQNTSTQQPQQVQNLQSPAPAPPQQAMNQQPTGANPSFFSQLGPQPTGAQLPQQNPPQQSFGIQQQNQQTFQNQLQPQQTAAPRQRPQVPQQTQSGPLMPPPPARPLSAPQTQPQNNNFGPPPLQPQLTGYQPQTHLQPQIAVPGQSLNDLNQQRLQQQQLGQQQQFQQQQFGQQLQPQPTGFGQQMQQQPTGFAQSNQPFNQFNNGIVPQQTGFGQQFPQQPGLQNLQNPYVNGQQAGSPFADSRIQQQTGGFQPLQPQNTGYQPQFQPSLQPQQTGINSVLPPALQPQQTGANGFARPSFGQPPPPMPPMPPMPQQQPAAAPLLPQKTGPAPPVRFGTTPNKLVAQKTGRANLAAATPSNPFGF</sequence>
<feature type="compositionally biased region" description="Basic and acidic residues" evidence="16">
    <location>
        <begin position="726"/>
        <end position="740"/>
    </location>
</feature>
<dbReference type="Gene3D" id="1.10.150.50">
    <property type="entry name" value="Transcription Factor, Ets-1"/>
    <property type="match status" value="1"/>
</dbReference>
<dbReference type="FunFam" id="2.30.30.700:FF:000001">
    <property type="entry name" value="Actin cytoskeleton-regulatory complex protein SLA1"/>
    <property type="match status" value="1"/>
</dbReference>
<evidence type="ECO:0000256" key="13">
    <source>
        <dbReference type="ARBA" id="ARBA00023203"/>
    </source>
</evidence>
<feature type="domain" description="SH3" evidence="17">
    <location>
        <begin position="70"/>
        <end position="128"/>
    </location>
</feature>
<dbReference type="InterPro" id="IPR013761">
    <property type="entry name" value="SAM/pointed_sf"/>
</dbReference>
<dbReference type="PANTHER" id="PTHR15735:SF19">
    <property type="entry name" value="ACTIN CYTOSKELETON-REGULATORY COMPLEX PROTEIN SLA1"/>
    <property type="match status" value="1"/>
</dbReference>
<dbReference type="InterPro" id="IPR035800">
    <property type="entry name" value="Sla1_SH3_1"/>
</dbReference>
<feature type="compositionally biased region" description="Gly residues" evidence="16">
    <location>
        <begin position="689"/>
        <end position="699"/>
    </location>
</feature>
<feature type="compositionally biased region" description="Low complexity" evidence="16">
    <location>
        <begin position="156"/>
        <end position="192"/>
    </location>
</feature>
<feature type="region of interest" description="Disordered" evidence="16">
    <location>
        <begin position="968"/>
        <end position="1153"/>
    </location>
</feature>
<feature type="compositionally biased region" description="Low complexity" evidence="16">
    <location>
        <begin position="868"/>
        <end position="906"/>
    </location>
</feature>
<feature type="compositionally biased region" description="Polar residues" evidence="16">
    <location>
        <begin position="1058"/>
        <end position="1076"/>
    </location>
</feature>
<dbReference type="GO" id="GO:0030674">
    <property type="term" value="F:protein-macromolecule adaptor activity"/>
    <property type="evidence" value="ECO:0007669"/>
    <property type="project" value="InterPro"/>
</dbReference>
<feature type="compositionally biased region" description="Polar residues" evidence="16">
    <location>
        <begin position="504"/>
        <end position="514"/>
    </location>
</feature>
<feature type="compositionally biased region" description="Low complexity" evidence="16">
    <location>
        <begin position="767"/>
        <end position="778"/>
    </location>
</feature>
<evidence type="ECO:0000256" key="1">
    <source>
        <dbReference type="ARBA" id="ARBA00004125"/>
    </source>
</evidence>
<dbReference type="Pfam" id="PF03983">
    <property type="entry name" value="SHD1"/>
    <property type="match status" value="1"/>
</dbReference>
<dbReference type="Pfam" id="PF00018">
    <property type="entry name" value="SH3_1"/>
    <property type="match status" value="3"/>
</dbReference>
<dbReference type="SUPFAM" id="SSF50044">
    <property type="entry name" value="SH3-domain"/>
    <property type="match status" value="3"/>
</dbReference>
<evidence type="ECO:0000256" key="11">
    <source>
        <dbReference type="ARBA" id="ARBA00022753"/>
    </source>
</evidence>
<dbReference type="Proteomes" id="UP001166286">
    <property type="component" value="Unassembled WGS sequence"/>
</dbReference>
<protein>
    <recommendedName>
        <fullName evidence="5">Actin cytoskeleton-regulatory complex protein SLA1</fullName>
    </recommendedName>
</protein>
<dbReference type="GO" id="GO:0010008">
    <property type="term" value="C:endosome membrane"/>
    <property type="evidence" value="ECO:0007669"/>
    <property type="project" value="UniProtKB-SubCell"/>
</dbReference>
<evidence type="ECO:0000256" key="10">
    <source>
        <dbReference type="ARBA" id="ARBA00022737"/>
    </source>
</evidence>
<dbReference type="Pfam" id="PF24081">
    <property type="entry name" value="PH_SLA1"/>
    <property type="match status" value="1"/>
</dbReference>
<dbReference type="InterPro" id="IPR007131">
    <property type="entry name" value="SHD1"/>
</dbReference>
<feature type="compositionally biased region" description="Low complexity" evidence="16">
    <location>
        <begin position="790"/>
        <end position="843"/>
    </location>
</feature>
<feature type="compositionally biased region" description="Pro residues" evidence="16">
    <location>
        <begin position="1115"/>
        <end position="1129"/>
    </location>
</feature>
<dbReference type="GO" id="GO:0005886">
    <property type="term" value="C:plasma membrane"/>
    <property type="evidence" value="ECO:0007669"/>
    <property type="project" value="UniProtKB-SubCell"/>
</dbReference>
<evidence type="ECO:0000313" key="18">
    <source>
        <dbReference type="EMBL" id="KAK0511144.1"/>
    </source>
</evidence>
<feature type="region of interest" description="Disordered" evidence="16">
    <location>
        <begin position="466"/>
        <end position="514"/>
    </location>
</feature>
<evidence type="ECO:0000256" key="5">
    <source>
        <dbReference type="ARBA" id="ARBA00020357"/>
    </source>
</evidence>
<feature type="region of interest" description="Disordered" evidence="16">
    <location>
        <begin position="688"/>
        <end position="943"/>
    </location>
</feature>
<evidence type="ECO:0000256" key="8">
    <source>
        <dbReference type="ARBA" id="ARBA00022490"/>
    </source>
</evidence>
<dbReference type="GO" id="GO:0030479">
    <property type="term" value="C:actin cortical patch"/>
    <property type="evidence" value="ECO:0007669"/>
    <property type="project" value="UniProtKB-SubCell"/>
</dbReference>
<accession>A0AA39R037</accession>
<evidence type="ECO:0000256" key="7">
    <source>
        <dbReference type="ARBA" id="ARBA00022475"/>
    </source>
</evidence>
<evidence type="ECO:0000256" key="4">
    <source>
        <dbReference type="ARBA" id="ARBA00007948"/>
    </source>
</evidence>
<keyword evidence="11" id="KW-0967">Endosome</keyword>
<evidence type="ECO:0000256" key="2">
    <source>
        <dbReference type="ARBA" id="ARBA00004134"/>
    </source>
</evidence>
<evidence type="ECO:0000256" key="3">
    <source>
        <dbReference type="ARBA" id="ARBA00004413"/>
    </source>
</evidence>
<feature type="compositionally biased region" description="Low complexity" evidence="16">
    <location>
        <begin position="1022"/>
        <end position="1043"/>
    </location>
</feature>
<dbReference type="InterPro" id="IPR001452">
    <property type="entry name" value="SH3_domain"/>
</dbReference>
<dbReference type="GO" id="GO:0042802">
    <property type="term" value="F:identical protein binding"/>
    <property type="evidence" value="ECO:0007669"/>
    <property type="project" value="InterPro"/>
</dbReference>
<dbReference type="AlphaFoldDB" id="A0AA39R037"/>
<gene>
    <name evidence="18" type="ORF">JMJ35_006696</name>
</gene>
<dbReference type="GO" id="GO:0000147">
    <property type="term" value="P:actin cortical patch assembly"/>
    <property type="evidence" value="ECO:0007669"/>
    <property type="project" value="TreeGrafter"/>
</dbReference>
<evidence type="ECO:0000256" key="9">
    <source>
        <dbReference type="ARBA" id="ARBA00022583"/>
    </source>
</evidence>
<dbReference type="EMBL" id="JAFEKC020000014">
    <property type="protein sequence ID" value="KAK0511144.1"/>
    <property type="molecule type" value="Genomic_DNA"/>
</dbReference>
<dbReference type="PANTHER" id="PTHR15735">
    <property type="entry name" value="FCH AND DOUBLE SH3 DOMAINS PROTEIN"/>
    <property type="match status" value="1"/>
</dbReference>
<keyword evidence="6 15" id="KW-0728">SH3 domain</keyword>
<dbReference type="GO" id="GO:0006897">
    <property type="term" value="P:endocytosis"/>
    <property type="evidence" value="ECO:0007669"/>
    <property type="project" value="UniProtKB-KW"/>
</dbReference>
<keyword evidence="10" id="KW-0677">Repeat</keyword>
<evidence type="ECO:0000256" key="6">
    <source>
        <dbReference type="ARBA" id="ARBA00022443"/>
    </source>
</evidence>
<evidence type="ECO:0000313" key="19">
    <source>
        <dbReference type="Proteomes" id="UP001166286"/>
    </source>
</evidence>
<feature type="region of interest" description="Disordered" evidence="16">
    <location>
        <begin position="569"/>
        <end position="611"/>
    </location>
</feature>
<evidence type="ECO:0000259" key="17">
    <source>
        <dbReference type="PROSITE" id="PS50002"/>
    </source>
</evidence>
<name>A0AA39R037_9LECA</name>
<dbReference type="CDD" id="cd11773">
    <property type="entry name" value="SH3_Sla1p_1"/>
    <property type="match status" value="1"/>
</dbReference>
<keyword evidence="7" id="KW-1003">Cell membrane</keyword>
<dbReference type="PRINTS" id="PR00452">
    <property type="entry name" value="SH3DOMAIN"/>
</dbReference>
<dbReference type="GO" id="GO:0003779">
    <property type="term" value="F:actin binding"/>
    <property type="evidence" value="ECO:0007669"/>
    <property type="project" value="UniProtKB-KW"/>
</dbReference>
<feature type="compositionally biased region" description="Low complexity" evidence="16">
    <location>
        <begin position="1130"/>
        <end position="1140"/>
    </location>
</feature>
<feature type="region of interest" description="Disordered" evidence="16">
    <location>
        <begin position="126"/>
        <end position="263"/>
    </location>
</feature>
<feature type="compositionally biased region" description="Low complexity" evidence="16">
    <location>
        <begin position="968"/>
        <end position="1008"/>
    </location>
</feature>
<evidence type="ECO:0000256" key="12">
    <source>
        <dbReference type="ARBA" id="ARBA00023136"/>
    </source>
</evidence>
<keyword evidence="14" id="KW-0206">Cytoskeleton</keyword>
<feature type="compositionally biased region" description="Polar residues" evidence="16">
    <location>
        <begin position="844"/>
        <end position="864"/>
    </location>
</feature>
<dbReference type="GO" id="GO:0005634">
    <property type="term" value="C:nucleus"/>
    <property type="evidence" value="ECO:0007669"/>
    <property type="project" value="TreeGrafter"/>
</dbReference>
<dbReference type="Pfam" id="PF08226">
    <property type="entry name" value="DUF1720"/>
    <property type="match status" value="1"/>
</dbReference>
<dbReference type="GO" id="GO:0030833">
    <property type="term" value="P:regulation of actin filament polymerization"/>
    <property type="evidence" value="ECO:0007669"/>
    <property type="project" value="TreeGrafter"/>
</dbReference>
<evidence type="ECO:0000256" key="16">
    <source>
        <dbReference type="SAM" id="MobiDB-lite"/>
    </source>
</evidence>
<keyword evidence="9" id="KW-0254">Endocytosis</keyword>
<organism evidence="18 19">
    <name type="scientific">Cladonia borealis</name>
    <dbReference type="NCBI Taxonomy" id="184061"/>
    <lineage>
        <taxon>Eukaryota</taxon>
        <taxon>Fungi</taxon>
        <taxon>Dikarya</taxon>
        <taxon>Ascomycota</taxon>
        <taxon>Pezizomycotina</taxon>
        <taxon>Lecanoromycetes</taxon>
        <taxon>OSLEUM clade</taxon>
        <taxon>Lecanoromycetidae</taxon>
        <taxon>Lecanorales</taxon>
        <taxon>Lecanorineae</taxon>
        <taxon>Cladoniaceae</taxon>
        <taxon>Cladonia</taxon>
    </lineage>
</organism>
<comment type="caution">
    <text evidence="18">The sequence shown here is derived from an EMBL/GenBank/DDBJ whole genome shotgun (WGS) entry which is preliminary data.</text>
</comment>
<evidence type="ECO:0000256" key="15">
    <source>
        <dbReference type="PROSITE-ProRule" id="PRU00192"/>
    </source>
</evidence>
<dbReference type="Gene3D" id="2.30.30.40">
    <property type="entry name" value="SH3 Domains"/>
    <property type="match status" value="3"/>
</dbReference>
<feature type="domain" description="SH3" evidence="17">
    <location>
        <begin position="2"/>
        <end position="69"/>
    </location>
</feature>
<dbReference type="InterPro" id="IPR036028">
    <property type="entry name" value="SH3-like_dom_sf"/>
</dbReference>
<comment type="subcellular location">
    <subcellularLocation>
        <location evidence="3">Cell membrane</location>
        <topology evidence="3">Peripheral membrane protein</topology>
        <orientation evidence="3">Cytoplasmic side</orientation>
    </subcellularLocation>
    <subcellularLocation>
        <location evidence="2">Cytoplasm</location>
        <location evidence="2">Cytoskeleton</location>
        <location evidence="2">Actin patch</location>
    </subcellularLocation>
    <subcellularLocation>
        <location evidence="1">Endosome membrane</location>
        <topology evidence="1">Peripheral membrane protein</topology>
        <orientation evidence="1">Cytoplasmic side</orientation>
    </subcellularLocation>
</comment>
<evidence type="ECO:0000256" key="14">
    <source>
        <dbReference type="ARBA" id="ARBA00023212"/>
    </source>
</evidence>
<keyword evidence="8" id="KW-0963">Cytoplasm</keyword>
<keyword evidence="12" id="KW-0472">Membrane</keyword>
<proteinExistence type="inferred from homology"/>
<dbReference type="InterPro" id="IPR013182">
    <property type="entry name" value="DUF1720"/>
</dbReference>
<reference evidence="18" key="1">
    <citation type="submission" date="2023-03" db="EMBL/GenBank/DDBJ databases">
        <title>Complete genome of Cladonia borealis.</title>
        <authorList>
            <person name="Park H."/>
        </authorList>
    </citation>
    <scope>NUCLEOTIDE SEQUENCE</scope>
    <source>
        <strain evidence="18">ANT050790</strain>
    </source>
</reference>
<dbReference type="GO" id="GO:0043130">
    <property type="term" value="F:ubiquitin binding"/>
    <property type="evidence" value="ECO:0007669"/>
    <property type="project" value="InterPro"/>
</dbReference>
<dbReference type="InterPro" id="IPR056996">
    <property type="entry name" value="PH_SLA1"/>
</dbReference>
<dbReference type="SMART" id="SM00326">
    <property type="entry name" value="SH3"/>
    <property type="match status" value="3"/>
</dbReference>
<feature type="compositionally biased region" description="Low complexity" evidence="16">
    <location>
        <begin position="1077"/>
        <end position="1088"/>
    </location>
</feature>
<dbReference type="PROSITE" id="PS50002">
    <property type="entry name" value="SH3"/>
    <property type="match status" value="3"/>
</dbReference>
<keyword evidence="19" id="KW-1185">Reference proteome</keyword>
<dbReference type="Gene3D" id="2.30.30.700">
    <property type="entry name" value="SLA1 homology domain 1"/>
    <property type="match status" value="1"/>
</dbReference>
<feature type="compositionally biased region" description="Polar residues" evidence="16">
    <location>
        <begin position="1009"/>
        <end position="1021"/>
    </location>
</feature>
<keyword evidence="13" id="KW-0009">Actin-binding</keyword>